<accession>E2SFE3</accession>
<reference evidence="1" key="1">
    <citation type="submission" date="2010-08" db="EMBL/GenBank/DDBJ databases">
        <authorList>
            <person name="Muzny D."/>
            <person name="Qin X."/>
            <person name="Buhay C."/>
            <person name="Dugan-Rocha S."/>
            <person name="Ding Y."/>
            <person name="Chen G."/>
            <person name="Hawes A."/>
            <person name="Holder M."/>
            <person name="Jhangiani S."/>
            <person name="Johnson A."/>
            <person name="Khan Z."/>
            <person name="Li Z."/>
            <person name="Liu W."/>
            <person name="Liu X."/>
            <person name="Perez L."/>
            <person name="Shen H."/>
            <person name="Wang Q."/>
            <person name="Watt J."/>
            <person name="Xi L."/>
            <person name="Xin Y."/>
            <person name="Zhou J."/>
            <person name="Deng J."/>
            <person name="Jiang H."/>
            <person name="Liu Y."/>
            <person name="Qu J."/>
            <person name="Song X.-Z."/>
            <person name="Zhang L."/>
            <person name="Villasana D."/>
            <person name="Johnson A."/>
            <person name="Liu J."/>
            <person name="Liyanage D."/>
            <person name="Lorensuhewa L."/>
            <person name="Robinson T."/>
            <person name="Song A."/>
            <person name="Song B.-B."/>
            <person name="Dinh H."/>
            <person name="Thornton R."/>
            <person name="Coyle M."/>
            <person name="Francisco L."/>
            <person name="Jackson L."/>
            <person name="Javaid M."/>
            <person name="Korchina V."/>
            <person name="Kovar C."/>
            <person name="Mata R."/>
            <person name="Mathew T."/>
            <person name="Ngo R."/>
            <person name="Nguyen L."/>
            <person name="Nguyen N."/>
            <person name="Okwuonu G."/>
            <person name="Ongeri F."/>
            <person name="Pham C."/>
            <person name="Simmons D."/>
            <person name="Wilczek-Boney K."/>
            <person name="Hale W."/>
            <person name="Jakkamsetti A."/>
            <person name="Pham P."/>
            <person name="Ruth R."/>
            <person name="San Lucas F."/>
            <person name="Warren J."/>
            <person name="Zhang J."/>
            <person name="Zhao Z."/>
            <person name="Zhou C."/>
            <person name="Zhu D."/>
            <person name="Lee S."/>
            <person name="Bess C."/>
            <person name="Blankenburg K."/>
            <person name="Forbes L."/>
            <person name="Fu Q."/>
            <person name="Gubbala S."/>
            <person name="Hirani K."/>
            <person name="Jayaseelan J.C."/>
            <person name="Lara F."/>
            <person name="Munidasa M."/>
            <person name="Palculict T."/>
            <person name="Patil S."/>
            <person name="Pu L.-L."/>
            <person name="Saada N."/>
            <person name="Tang L."/>
            <person name="Weissenberger G."/>
            <person name="Zhu Y."/>
            <person name="Hemphill L."/>
            <person name="Shang Y."/>
            <person name="Youmans B."/>
            <person name="Ayvaz T."/>
            <person name="Ross M."/>
            <person name="Santibanez J."/>
            <person name="Aqrawi P."/>
            <person name="Gross S."/>
            <person name="Joshi V."/>
            <person name="Fowler G."/>
            <person name="Nazareth L."/>
            <person name="Reid J."/>
            <person name="Worley K."/>
            <person name="Petrosino J."/>
            <person name="Highlander S."/>
            <person name="Gibbs R."/>
        </authorList>
    </citation>
    <scope>NUCLEOTIDE SEQUENCE [LARGE SCALE GENOMIC DNA]</scope>
    <source>
        <strain evidence="1">DSM 15272</strain>
    </source>
</reference>
<dbReference type="InterPro" id="IPR023198">
    <property type="entry name" value="PGP-like_dom2"/>
</dbReference>
<dbReference type="InterPro" id="IPR023214">
    <property type="entry name" value="HAD_sf"/>
</dbReference>
<dbReference type="eggNOG" id="COG0546">
    <property type="taxonomic scope" value="Bacteria"/>
</dbReference>
<dbReference type="Gene3D" id="3.40.50.1000">
    <property type="entry name" value="HAD superfamily/HAD-like"/>
    <property type="match status" value="1"/>
</dbReference>
<evidence type="ECO:0000313" key="1">
    <source>
        <dbReference type="EMBL" id="EFQ82044.1"/>
    </source>
</evidence>
<dbReference type="GO" id="GO:0008967">
    <property type="term" value="F:phosphoglycolate phosphatase activity"/>
    <property type="evidence" value="ECO:0007669"/>
    <property type="project" value="TreeGrafter"/>
</dbReference>
<dbReference type="SUPFAM" id="SSF56784">
    <property type="entry name" value="HAD-like"/>
    <property type="match status" value="1"/>
</dbReference>
<dbReference type="STRING" id="585531.HMPREF0063_12752"/>
<organism evidence="1 2">
    <name type="scientific">Aeromicrobium marinum DSM 15272</name>
    <dbReference type="NCBI Taxonomy" id="585531"/>
    <lineage>
        <taxon>Bacteria</taxon>
        <taxon>Bacillati</taxon>
        <taxon>Actinomycetota</taxon>
        <taxon>Actinomycetes</taxon>
        <taxon>Propionibacteriales</taxon>
        <taxon>Nocardioidaceae</taxon>
        <taxon>Aeromicrobium</taxon>
    </lineage>
</organism>
<dbReference type="Gene3D" id="1.10.150.240">
    <property type="entry name" value="Putative phosphatase, domain 2"/>
    <property type="match status" value="1"/>
</dbReference>
<dbReference type="PANTHER" id="PTHR43434">
    <property type="entry name" value="PHOSPHOGLYCOLATE PHOSPHATASE"/>
    <property type="match status" value="1"/>
</dbReference>
<dbReference type="EMBL" id="ACLF03000012">
    <property type="protein sequence ID" value="EFQ82044.1"/>
    <property type="molecule type" value="Genomic_DNA"/>
</dbReference>
<dbReference type="Proteomes" id="UP000003111">
    <property type="component" value="Unassembled WGS sequence"/>
</dbReference>
<protein>
    <submittedName>
        <fullName evidence="1">Haloacid dehalogenase-like hydrolase</fullName>
    </submittedName>
</protein>
<comment type="caution">
    <text evidence="1">The sequence shown here is derived from an EMBL/GenBank/DDBJ whole genome shotgun (WGS) entry which is preliminary data.</text>
</comment>
<dbReference type="GO" id="GO:0006281">
    <property type="term" value="P:DNA repair"/>
    <property type="evidence" value="ECO:0007669"/>
    <property type="project" value="TreeGrafter"/>
</dbReference>
<gene>
    <name evidence="1" type="ORF">HMPREF0063_12752</name>
</gene>
<sequence>MIGFDLDMTLIDSRPGVGAAYEALSAETGTWIDVDLVVSRLGPPVEHELAHWFPAEDVPALADRYRALYPAVAPQRVEVLPGAHEALAAARSRGRVVVVTAKNRANAVLHVEHLGLQVDEVVGDVWRDGKADVLRRGAAEVYVGDHVHDMEAAVSSGTTGVGVSTGPCSSSDLFGAGAHHVLASLVELPDWLRGRPT</sequence>
<dbReference type="InterPro" id="IPR050155">
    <property type="entry name" value="HAD-like_hydrolase_sf"/>
</dbReference>
<dbReference type="AlphaFoldDB" id="E2SFE3"/>
<keyword evidence="2" id="KW-1185">Reference proteome</keyword>
<dbReference type="PANTHER" id="PTHR43434:SF1">
    <property type="entry name" value="PHOSPHOGLYCOLATE PHOSPHATASE"/>
    <property type="match status" value="1"/>
</dbReference>
<proteinExistence type="predicted"/>
<evidence type="ECO:0000313" key="2">
    <source>
        <dbReference type="Proteomes" id="UP000003111"/>
    </source>
</evidence>
<dbReference type="InterPro" id="IPR036412">
    <property type="entry name" value="HAD-like_sf"/>
</dbReference>
<name>E2SFE3_9ACTN</name>
<dbReference type="HOGENOM" id="CLU_045011_22_0_11"/>
<dbReference type="Pfam" id="PF12710">
    <property type="entry name" value="HAD"/>
    <property type="match status" value="1"/>
</dbReference>
<dbReference type="RefSeq" id="WP_007079407.1">
    <property type="nucleotide sequence ID" value="NZ_CM001024.1"/>
</dbReference>